<name>A0A4Q9VLK6_9HYPH</name>
<dbReference type="InterPro" id="IPR037523">
    <property type="entry name" value="VOC_core"/>
</dbReference>
<dbReference type="PROSITE" id="PS51819">
    <property type="entry name" value="VOC"/>
    <property type="match status" value="1"/>
</dbReference>
<organism evidence="2 3">
    <name type="scientific">Siculibacillus lacustris</name>
    <dbReference type="NCBI Taxonomy" id="1549641"/>
    <lineage>
        <taxon>Bacteria</taxon>
        <taxon>Pseudomonadati</taxon>
        <taxon>Pseudomonadota</taxon>
        <taxon>Alphaproteobacteria</taxon>
        <taxon>Hyphomicrobiales</taxon>
        <taxon>Ancalomicrobiaceae</taxon>
        <taxon>Siculibacillus</taxon>
    </lineage>
</organism>
<keyword evidence="2" id="KW-0223">Dioxygenase</keyword>
<protein>
    <submittedName>
        <fullName evidence="2">Glyoxalase/bleomycin resistance/dioxygenase family protein</fullName>
    </submittedName>
</protein>
<gene>
    <name evidence="2" type="ORF">EYW49_15810</name>
</gene>
<dbReference type="InterPro" id="IPR052164">
    <property type="entry name" value="Anthracycline_SecMetBiosynth"/>
</dbReference>
<keyword evidence="3" id="KW-1185">Reference proteome</keyword>
<dbReference type="GO" id="GO:0051213">
    <property type="term" value="F:dioxygenase activity"/>
    <property type="evidence" value="ECO:0007669"/>
    <property type="project" value="UniProtKB-KW"/>
</dbReference>
<feature type="domain" description="VOC" evidence="1">
    <location>
        <begin position="5"/>
        <end position="115"/>
    </location>
</feature>
<evidence type="ECO:0000313" key="2">
    <source>
        <dbReference type="EMBL" id="TBW35491.1"/>
    </source>
</evidence>
<dbReference type="OrthoDB" id="9812656at2"/>
<reference evidence="2 3" key="1">
    <citation type="submission" date="2019-02" db="EMBL/GenBank/DDBJ databases">
        <title>Siculibacillus lacustris gen. nov., sp. nov., a new rosette-forming bacterium isolated from a freshwater crater lake (Lake St. Ana, Romania).</title>
        <authorList>
            <person name="Felfoldi T."/>
            <person name="Marton Z."/>
            <person name="Szabo A."/>
            <person name="Mentes A."/>
            <person name="Boka K."/>
            <person name="Marialigeti K."/>
            <person name="Mathe I."/>
            <person name="Koncz M."/>
            <person name="Schumann P."/>
            <person name="Toth E."/>
        </authorList>
    </citation>
    <scope>NUCLEOTIDE SEQUENCE [LARGE SCALE GENOMIC DNA]</scope>
    <source>
        <strain evidence="2 3">SA-279</strain>
    </source>
</reference>
<dbReference type="SUPFAM" id="SSF54593">
    <property type="entry name" value="Glyoxalase/Bleomycin resistance protein/Dihydroxybiphenyl dioxygenase"/>
    <property type="match status" value="1"/>
</dbReference>
<dbReference type="Proteomes" id="UP000292781">
    <property type="component" value="Unassembled WGS sequence"/>
</dbReference>
<comment type="caution">
    <text evidence="2">The sequence shown here is derived from an EMBL/GenBank/DDBJ whole genome shotgun (WGS) entry which is preliminary data.</text>
</comment>
<dbReference type="EMBL" id="SJFN01000025">
    <property type="protein sequence ID" value="TBW35491.1"/>
    <property type="molecule type" value="Genomic_DNA"/>
</dbReference>
<proteinExistence type="predicted"/>
<sequence length="129" mass="13761">MPVERLQNAYYVVGDMEASRHFWETVLGLPRKFADGDRWVQLSAGGVNVALAGRSEAPPAATGAVLVFQVDNLDGDRRRLTDAGIAILGERDMGDHGRTLTIADPDGNILQLYAPPSPRPAAAHGGQSV</sequence>
<dbReference type="RefSeq" id="WP_131310570.1">
    <property type="nucleotide sequence ID" value="NZ_SJFN01000025.1"/>
</dbReference>
<evidence type="ECO:0000313" key="3">
    <source>
        <dbReference type="Proteomes" id="UP000292781"/>
    </source>
</evidence>
<dbReference type="AlphaFoldDB" id="A0A4Q9VLK6"/>
<accession>A0A4Q9VLK6</accession>
<keyword evidence="2" id="KW-0560">Oxidoreductase</keyword>
<evidence type="ECO:0000259" key="1">
    <source>
        <dbReference type="PROSITE" id="PS51819"/>
    </source>
</evidence>
<dbReference type="InterPro" id="IPR029068">
    <property type="entry name" value="Glyas_Bleomycin-R_OHBP_Dase"/>
</dbReference>
<dbReference type="Gene3D" id="3.10.180.10">
    <property type="entry name" value="2,3-Dihydroxybiphenyl 1,2-Dioxygenase, domain 1"/>
    <property type="match status" value="1"/>
</dbReference>
<dbReference type="PANTHER" id="PTHR33993">
    <property type="entry name" value="GLYOXALASE-RELATED"/>
    <property type="match status" value="1"/>
</dbReference>
<dbReference type="InterPro" id="IPR004360">
    <property type="entry name" value="Glyas_Fos-R_dOase_dom"/>
</dbReference>
<dbReference type="Pfam" id="PF00903">
    <property type="entry name" value="Glyoxalase"/>
    <property type="match status" value="1"/>
</dbReference>